<proteinExistence type="inferred from homology"/>
<comment type="similarity">
    <text evidence="3">Belongs to the class-III pyridoxal-phosphate-dependent aminotransferase family.</text>
</comment>
<evidence type="ECO:0000256" key="1">
    <source>
        <dbReference type="ARBA" id="ARBA00001933"/>
    </source>
</evidence>
<dbReference type="PANTHER" id="PTHR43713:SF3">
    <property type="entry name" value="GLUTAMATE-1-SEMIALDEHYDE 2,1-AMINOMUTASE 1, CHLOROPLASTIC-RELATED"/>
    <property type="match status" value="1"/>
</dbReference>
<organism evidence="4 5">
    <name type="scientific">Tumebacillus avium</name>
    <dbReference type="NCBI Taxonomy" id="1903704"/>
    <lineage>
        <taxon>Bacteria</taxon>
        <taxon>Bacillati</taxon>
        <taxon>Bacillota</taxon>
        <taxon>Bacilli</taxon>
        <taxon>Bacillales</taxon>
        <taxon>Alicyclobacillaceae</taxon>
        <taxon>Tumebacillus</taxon>
    </lineage>
</organism>
<dbReference type="InterPro" id="IPR015421">
    <property type="entry name" value="PyrdxlP-dep_Trfase_major"/>
</dbReference>
<evidence type="ECO:0000256" key="2">
    <source>
        <dbReference type="ARBA" id="ARBA00022898"/>
    </source>
</evidence>
<accession>A0A1Y0IIV1</accession>
<dbReference type="GO" id="GO:0030170">
    <property type="term" value="F:pyridoxal phosphate binding"/>
    <property type="evidence" value="ECO:0007669"/>
    <property type="project" value="InterPro"/>
</dbReference>
<gene>
    <name evidence="4" type="ORF">CBW65_04380</name>
</gene>
<name>A0A1Y0IIV1_9BACL</name>
<dbReference type="EMBL" id="CP021434">
    <property type="protein sequence ID" value="ARU60387.1"/>
    <property type="molecule type" value="Genomic_DNA"/>
</dbReference>
<dbReference type="InterPro" id="IPR015422">
    <property type="entry name" value="PyrdxlP-dep_Trfase_small"/>
</dbReference>
<evidence type="ECO:0000313" key="4">
    <source>
        <dbReference type="EMBL" id="ARU60387.1"/>
    </source>
</evidence>
<dbReference type="InterPro" id="IPR015424">
    <property type="entry name" value="PyrdxlP-dep_Trfase"/>
</dbReference>
<keyword evidence="2 3" id="KW-0663">Pyridoxal phosphate</keyword>
<dbReference type="RefSeq" id="WP_087455778.1">
    <property type="nucleotide sequence ID" value="NZ_CP021434.1"/>
</dbReference>
<sequence>MRFQRSLDLNQRLSKSIASRVWCPLIPAAADNIIFASAEGAYLYDVDGTRYVDFNNGKGSVLLGHNDADVNSALQSFAESNQNVLTGPSEKIVELAERIAAESPGPENQVAFFSTGTDAVRAAASIVKQATSKQLLASSGYHGWDPMWQPSNGLLEPNEHGVIDVFFTPELLETCIARYGEKLGGLILSPDYVYLQKETYIVLFDLCRQHGLLIVVDDVKQGYRYGIGPSVQQFGLNADLYVYSKGLSNGRRVSCVVGDRSLMRAAEGFTYTTYYESSSVVAALATLDKLKAKEGYQIIRERGDKFLQGLRGRLAESGLPIEVNGMGNLFQFVFGSDELSTAFYEAAVWEGIIFYAGDNQTPSLAFTEAVYQEVQTSLDRVLSILIERFAGLIGMEVSPERRFLTAWGQMDGASDCLSVQARIDWTQRLVYPRQPVKS</sequence>
<dbReference type="Gene3D" id="3.90.1150.10">
    <property type="entry name" value="Aspartate Aminotransferase, domain 1"/>
    <property type="match status" value="1"/>
</dbReference>
<dbReference type="SUPFAM" id="SSF53383">
    <property type="entry name" value="PLP-dependent transferases"/>
    <property type="match status" value="1"/>
</dbReference>
<dbReference type="PANTHER" id="PTHR43713">
    <property type="entry name" value="GLUTAMATE-1-SEMIALDEHYDE 2,1-AMINOMUTASE"/>
    <property type="match status" value="1"/>
</dbReference>
<dbReference type="InterPro" id="IPR005814">
    <property type="entry name" value="Aminotrans_3"/>
</dbReference>
<dbReference type="PROSITE" id="PS00600">
    <property type="entry name" value="AA_TRANSFER_CLASS_3"/>
    <property type="match status" value="1"/>
</dbReference>
<dbReference type="Pfam" id="PF00202">
    <property type="entry name" value="Aminotran_3"/>
    <property type="match status" value="2"/>
</dbReference>
<reference evidence="5" key="1">
    <citation type="submission" date="2017-05" db="EMBL/GenBank/DDBJ databases">
        <authorList>
            <person name="Sung H."/>
        </authorList>
    </citation>
    <scope>NUCLEOTIDE SEQUENCE [LARGE SCALE GENOMIC DNA]</scope>
    <source>
        <strain evidence="5">AR23208</strain>
    </source>
</reference>
<evidence type="ECO:0000313" key="5">
    <source>
        <dbReference type="Proteomes" id="UP000195437"/>
    </source>
</evidence>
<dbReference type="KEGG" id="tum:CBW65_04380"/>
<dbReference type="InterPro" id="IPR049704">
    <property type="entry name" value="Aminotrans_3_PPA_site"/>
</dbReference>
<comment type="cofactor">
    <cofactor evidence="1">
        <name>pyridoxal 5'-phosphate</name>
        <dbReference type="ChEBI" id="CHEBI:597326"/>
    </cofactor>
</comment>
<dbReference type="GO" id="GO:0008483">
    <property type="term" value="F:transaminase activity"/>
    <property type="evidence" value="ECO:0007669"/>
    <property type="project" value="InterPro"/>
</dbReference>
<protein>
    <submittedName>
        <fullName evidence="4">Uncharacterized protein</fullName>
    </submittedName>
</protein>
<dbReference type="Gene3D" id="3.40.640.10">
    <property type="entry name" value="Type I PLP-dependent aspartate aminotransferase-like (Major domain)"/>
    <property type="match status" value="1"/>
</dbReference>
<dbReference type="Proteomes" id="UP000195437">
    <property type="component" value="Chromosome"/>
</dbReference>
<evidence type="ECO:0000256" key="3">
    <source>
        <dbReference type="RuleBase" id="RU003560"/>
    </source>
</evidence>
<dbReference type="AlphaFoldDB" id="A0A1Y0IIV1"/>
<dbReference type="OrthoDB" id="9801052at2"/>
<keyword evidence="5" id="KW-1185">Reference proteome</keyword>